<proteinExistence type="predicted"/>
<evidence type="ECO:0000313" key="3">
    <source>
        <dbReference type="Proteomes" id="UP000028824"/>
    </source>
</evidence>
<feature type="compositionally biased region" description="Low complexity" evidence="1">
    <location>
        <begin position="35"/>
        <end position="45"/>
    </location>
</feature>
<reference evidence="2 3" key="1">
    <citation type="submission" date="2014-03" db="EMBL/GenBank/DDBJ databases">
        <title>Genome of Paenirhodobacter enshiensis DW2-9.</title>
        <authorList>
            <person name="Wang D."/>
            <person name="Wang G."/>
        </authorList>
    </citation>
    <scope>NUCLEOTIDE SEQUENCE [LARGE SCALE GENOMIC DNA]</scope>
    <source>
        <strain evidence="2 3">DW2-9</strain>
    </source>
</reference>
<evidence type="ECO:0000313" key="2">
    <source>
        <dbReference type="EMBL" id="KFI24374.1"/>
    </source>
</evidence>
<keyword evidence="3" id="KW-1185">Reference proteome</keyword>
<feature type="non-terminal residue" evidence="2">
    <location>
        <position position="1"/>
    </location>
</feature>
<sequence length="93" mass="10231">SVRFSGSTSVFEARKGWWQDRKRAWLDLGIRSELGRGAAPGGAPRPLDRGWSGEKSFPAVPGMGTADPAPIHKDIDHYRHKEGKRARKEAAHG</sequence>
<organism evidence="2 3">
    <name type="scientific">Paenirhodobacter enshiensis</name>
    <dbReference type="NCBI Taxonomy" id="1105367"/>
    <lineage>
        <taxon>Bacteria</taxon>
        <taxon>Pseudomonadati</taxon>
        <taxon>Pseudomonadota</taxon>
        <taxon>Alphaproteobacteria</taxon>
        <taxon>Rhodobacterales</taxon>
        <taxon>Rhodobacter group</taxon>
        <taxon>Paenirhodobacter</taxon>
    </lineage>
</organism>
<dbReference type="AlphaFoldDB" id="A0A086XQS4"/>
<feature type="compositionally biased region" description="Basic and acidic residues" evidence="1">
    <location>
        <begin position="70"/>
        <end position="79"/>
    </location>
</feature>
<gene>
    <name evidence="2" type="ORF">CG50_10560</name>
</gene>
<protein>
    <submittedName>
        <fullName evidence="2">Uncharacterized protein</fullName>
    </submittedName>
</protein>
<name>A0A086XQS4_9RHOB</name>
<dbReference type="Proteomes" id="UP000028824">
    <property type="component" value="Unassembled WGS sequence"/>
</dbReference>
<feature type="region of interest" description="Disordered" evidence="1">
    <location>
        <begin position="33"/>
        <end position="93"/>
    </location>
</feature>
<dbReference type="EMBL" id="JFZB01000051">
    <property type="protein sequence ID" value="KFI24374.1"/>
    <property type="molecule type" value="Genomic_DNA"/>
</dbReference>
<accession>A0A086XQS4</accession>
<comment type="caution">
    <text evidence="2">The sequence shown here is derived from an EMBL/GenBank/DDBJ whole genome shotgun (WGS) entry which is preliminary data.</text>
</comment>
<evidence type="ECO:0000256" key="1">
    <source>
        <dbReference type="SAM" id="MobiDB-lite"/>
    </source>
</evidence>